<name>A0AAQ3STL7_PASNO</name>
<dbReference type="AlphaFoldDB" id="A0AAQ3STL7"/>
<organism evidence="2 3">
    <name type="scientific">Paspalum notatum var. saurae</name>
    <dbReference type="NCBI Taxonomy" id="547442"/>
    <lineage>
        <taxon>Eukaryota</taxon>
        <taxon>Viridiplantae</taxon>
        <taxon>Streptophyta</taxon>
        <taxon>Embryophyta</taxon>
        <taxon>Tracheophyta</taxon>
        <taxon>Spermatophyta</taxon>
        <taxon>Magnoliopsida</taxon>
        <taxon>Liliopsida</taxon>
        <taxon>Poales</taxon>
        <taxon>Poaceae</taxon>
        <taxon>PACMAD clade</taxon>
        <taxon>Panicoideae</taxon>
        <taxon>Andropogonodae</taxon>
        <taxon>Paspaleae</taxon>
        <taxon>Paspalinae</taxon>
        <taxon>Paspalum</taxon>
    </lineage>
</organism>
<evidence type="ECO:0000313" key="2">
    <source>
        <dbReference type="EMBL" id="WVZ60623.1"/>
    </source>
</evidence>
<evidence type="ECO:0000256" key="1">
    <source>
        <dbReference type="SAM" id="MobiDB-lite"/>
    </source>
</evidence>
<keyword evidence="3" id="KW-1185">Reference proteome</keyword>
<gene>
    <name evidence="2" type="ORF">U9M48_010616</name>
</gene>
<evidence type="ECO:0000313" key="3">
    <source>
        <dbReference type="Proteomes" id="UP001341281"/>
    </source>
</evidence>
<sequence>MDWRQAETAAVERKGTGRRASRCVVPCPPASKGARRSACSSGGVLRACGRHPEPHADAGGRAREGVRQQRAARFTNLSRS</sequence>
<feature type="region of interest" description="Disordered" evidence="1">
    <location>
        <begin position="1"/>
        <end position="21"/>
    </location>
</feature>
<accession>A0AAQ3STL7</accession>
<dbReference type="Proteomes" id="UP001341281">
    <property type="component" value="Chromosome 02"/>
</dbReference>
<proteinExistence type="predicted"/>
<feature type="compositionally biased region" description="Basic and acidic residues" evidence="1">
    <location>
        <begin position="1"/>
        <end position="15"/>
    </location>
</feature>
<protein>
    <submittedName>
        <fullName evidence="2">Uncharacterized protein</fullName>
    </submittedName>
</protein>
<reference evidence="2 3" key="1">
    <citation type="submission" date="2024-02" db="EMBL/GenBank/DDBJ databases">
        <title>High-quality chromosome-scale genome assembly of Pensacola bahiagrass (Paspalum notatum Flugge var. saurae).</title>
        <authorList>
            <person name="Vega J.M."/>
            <person name="Podio M."/>
            <person name="Orjuela J."/>
            <person name="Siena L.A."/>
            <person name="Pessino S.C."/>
            <person name="Combes M.C."/>
            <person name="Mariac C."/>
            <person name="Albertini E."/>
            <person name="Pupilli F."/>
            <person name="Ortiz J.P.A."/>
            <person name="Leblanc O."/>
        </authorList>
    </citation>
    <scope>NUCLEOTIDE SEQUENCE [LARGE SCALE GENOMIC DNA]</scope>
    <source>
        <strain evidence="2">R1</strain>
        <tissue evidence="2">Leaf</tissue>
    </source>
</reference>
<dbReference type="EMBL" id="CP144746">
    <property type="protein sequence ID" value="WVZ60623.1"/>
    <property type="molecule type" value="Genomic_DNA"/>
</dbReference>